<feature type="chain" id="PRO_5038519441" evidence="1">
    <location>
        <begin position="24"/>
        <end position="685"/>
    </location>
</feature>
<dbReference type="AlphaFoldDB" id="A0A9D1GLV2"/>
<evidence type="ECO:0000313" key="2">
    <source>
        <dbReference type="EMBL" id="HIT46546.1"/>
    </source>
</evidence>
<keyword evidence="1" id="KW-0732">Signal</keyword>
<reference evidence="2" key="2">
    <citation type="journal article" date="2021" name="PeerJ">
        <title>Extensive microbial diversity within the chicken gut microbiome revealed by metagenomics and culture.</title>
        <authorList>
            <person name="Gilroy R."/>
            <person name="Ravi A."/>
            <person name="Getino M."/>
            <person name="Pursley I."/>
            <person name="Horton D.L."/>
            <person name="Alikhan N.F."/>
            <person name="Baker D."/>
            <person name="Gharbi K."/>
            <person name="Hall N."/>
            <person name="Watson M."/>
            <person name="Adriaenssens E.M."/>
            <person name="Foster-Nyarko E."/>
            <person name="Jarju S."/>
            <person name="Secka A."/>
            <person name="Antonio M."/>
            <person name="Oren A."/>
            <person name="Chaudhuri R.R."/>
            <person name="La Ragione R."/>
            <person name="Hildebrand F."/>
            <person name="Pallen M.J."/>
        </authorList>
    </citation>
    <scope>NUCLEOTIDE SEQUENCE</scope>
    <source>
        <strain evidence="2">ChiHecec2B26-709</strain>
    </source>
</reference>
<reference evidence="2" key="1">
    <citation type="submission" date="2020-10" db="EMBL/GenBank/DDBJ databases">
        <authorList>
            <person name="Gilroy R."/>
        </authorList>
    </citation>
    <scope>NUCLEOTIDE SEQUENCE</scope>
    <source>
        <strain evidence="2">ChiHecec2B26-709</strain>
    </source>
</reference>
<dbReference type="Proteomes" id="UP000886881">
    <property type="component" value="Unassembled WGS sequence"/>
</dbReference>
<proteinExistence type="predicted"/>
<dbReference type="InterPro" id="IPR013783">
    <property type="entry name" value="Ig-like_fold"/>
</dbReference>
<dbReference type="InterPro" id="IPR024361">
    <property type="entry name" value="BACON"/>
</dbReference>
<name>A0A9D1GLV2_9BACT</name>
<organism evidence="2 3">
    <name type="scientific">Candidatus Cryptobacteroides merdipullorum</name>
    <dbReference type="NCBI Taxonomy" id="2840771"/>
    <lineage>
        <taxon>Bacteria</taxon>
        <taxon>Pseudomonadati</taxon>
        <taxon>Bacteroidota</taxon>
        <taxon>Bacteroidia</taxon>
        <taxon>Bacteroidales</taxon>
        <taxon>Candidatus Cryptobacteroides</taxon>
    </lineage>
</organism>
<evidence type="ECO:0000256" key="1">
    <source>
        <dbReference type="SAM" id="SignalP"/>
    </source>
</evidence>
<dbReference type="Gene3D" id="2.60.40.10">
    <property type="entry name" value="Immunoglobulins"/>
    <property type="match status" value="1"/>
</dbReference>
<feature type="signal peptide" evidence="1">
    <location>
        <begin position="1"/>
        <end position="23"/>
    </location>
</feature>
<dbReference type="EMBL" id="DVLC01000033">
    <property type="protein sequence ID" value="HIT46546.1"/>
    <property type="molecule type" value="Genomic_DNA"/>
</dbReference>
<gene>
    <name evidence="2" type="ORF">IAC35_01660</name>
</gene>
<dbReference type="CDD" id="cd14948">
    <property type="entry name" value="BACON"/>
    <property type="match status" value="1"/>
</dbReference>
<comment type="caution">
    <text evidence="2">The sequence shown here is derived from an EMBL/GenBank/DDBJ whole genome shotgun (WGS) entry which is preliminary data.</text>
</comment>
<accession>A0A9D1GLV2</accession>
<evidence type="ECO:0000313" key="3">
    <source>
        <dbReference type="Proteomes" id="UP000886881"/>
    </source>
</evidence>
<sequence length="685" mass="74443">MKKLYRPLCFVAAVAAMSLTSCQKENFNPAGDGETVTITVHANVEDVANATKTHIDGTQVLWDDTEEMRLVTFSADGKNPTSFKSDSFTPDTGNATGKFTVTINTTNKNTTIAGVYPSSASVNNDNTDAFAYKINLPASQNASATSYDPAAYVMITRPESLPLENNEWTAYYKRATALNCMTLSGITDEIKSVTVTFPEGQQAAGRRYYNLATGEAGEIYHEPTNVVTVNYATPLKAGNGENDVWFTSWNVNVKTGEAITVRAESATKIYTKTLTATKDVALMENYLNIFPFDMTGATEETITPMPEFEAGEYWIMANTDTGWKAAKPISGRYGFLYVDDTTVGEDGTPVSTAANVFTIAAVDGGYTIQDASGKYYYMTENFNSFNVTTNASQEGNVWSIEQTGENEYSIVNVLKNKTMQYDSEYDSFGAYSDNRGILPNLVKAVYCDVTPSKLNVPAEAGTTTFNISSNEYWMIESNNPAYTVSPEEGTGNATITVTYPANESEEPVEVSFTVLSDSGIENTVTLTQRSATQTTVEITDVLTANLFKATGTTYTEFSGVSVSSSAVYAGKTAMSTDNDNAIQMRSSGSDCGIVTTSSNGKARKVVIDWHSETSNARVLWVYGSNEPFTSATELYNNGKGERIAEIAKIDGLNASFEIEGDYSYIGFRSNSGAMYINSIEITWEE</sequence>
<protein>
    <submittedName>
        <fullName evidence="2">BACON domain-containing protein</fullName>
    </submittedName>
</protein>
<dbReference type="PROSITE" id="PS51257">
    <property type="entry name" value="PROKAR_LIPOPROTEIN"/>
    <property type="match status" value="1"/>
</dbReference>